<evidence type="ECO:0000256" key="1">
    <source>
        <dbReference type="ARBA" id="ARBA00004323"/>
    </source>
</evidence>
<comment type="subcellular location">
    <subcellularLocation>
        <location evidence="1">Golgi apparatus membrane</location>
        <topology evidence="1">Single-pass type II membrane protein</topology>
    </subcellularLocation>
</comment>
<evidence type="ECO:0000313" key="6">
    <source>
        <dbReference type="EMBL" id="KAG2449193.1"/>
    </source>
</evidence>
<keyword evidence="7" id="KW-1185">Reference proteome</keyword>
<dbReference type="Proteomes" id="UP000613740">
    <property type="component" value="Unassembled WGS sequence"/>
</dbReference>
<dbReference type="PANTHER" id="PTHR11062:SF376">
    <property type="entry name" value="EXOSTOSIN FAMILY PROTEIN"/>
    <property type="match status" value="1"/>
</dbReference>
<comment type="caution">
    <text evidence="4">Lacks conserved residue(s) required for the propagation of feature annotation.</text>
</comment>
<dbReference type="InterPro" id="IPR040911">
    <property type="entry name" value="Exostosin_GT47"/>
</dbReference>
<evidence type="ECO:0000256" key="3">
    <source>
        <dbReference type="ARBA" id="ARBA00023034"/>
    </source>
</evidence>
<dbReference type="PROSITE" id="PS50026">
    <property type="entry name" value="EGF_3"/>
    <property type="match status" value="1"/>
</dbReference>
<feature type="domain" description="EGF-like" evidence="5">
    <location>
        <begin position="97"/>
        <end position="133"/>
    </location>
</feature>
<evidence type="ECO:0000256" key="2">
    <source>
        <dbReference type="ARBA" id="ARBA00010271"/>
    </source>
</evidence>
<feature type="disulfide bond" evidence="4">
    <location>
        <begin position="123"/>
        <end position="132"/>
    </location>
</feature>
<name>A0A835WKZ0_9CHLO</name>
<dbReference type="InterPro" id="IPR004263">
    <property type="entry name" value="Exostosin"/>
</dbReference>
<evidence type="ECO:0000256" key="4">
    <source>
        <dbReference type="PROSITE-ProRule" id="PRU00076"/>
    </source>
</evidence>
<organism evidence="6 7">
    <name type="scientific">Chlamydomonas schloesseri</name>
    <dbReference type="NCBI Taxonomy" id="2026947"/>
    <lineage>
        <taxon>Eukaryota</taxon>
        <taxon>Viridiplantae</taxon>
        <taxon>Chlorophyta</taxon>
        <taxon>core chlorophytes</taxon>
        <taxon>Chlorophyceae</taxon>
        <taxon>CS clade</taxon>
        <taxon>Chlamydomonadales</taxon>
        <taxon>Chlamydomonadaceae</taxon>
        <taxon>Chlamydomonas</taxon>
    </lineage>
</organism>
<dbReference type="CDD" id="cd00054">
    <property type="entry name" value="EGF_CA"/>
    <property type="match status" value="1"/>
</dbReference>
<comment type="similarity">
    <text evidence="2">Belongs to the glycosyltransferase 47 family.</text>
</comment>
<dbReference type="Gene3D" id="2.60.120.260">
    <property type="entry name" value="Galactose-binding domain-like"/>
    <property type="match status" value="1"/>
</dbReference>
<feature type="disulfide bond" evidence="4">
    <location>
        <begin position="101"/>
        <end position="111"/>
    </location>
</feature>
<dbReference type="AlphaFoldDB" id="A0A835WKZ0"/>
<comment type="caution">
    <text evidence="6">The sequence shown here is derived from an EMBL/GenBank/DDBJ whole genome shotgun (WGS) entry which is preliminary data.</text>
</comment>
<dbReference type="GO" id="GO:0016757">
    <property type="term" value="F:glycosyltransferase activity"/>
    <property type="evidence" value="ECO:0007669"/>
    <property type="project" value="InterPro"/>
</dbReference>
<proteinExistence type="inferred from homology"/>
<gene>
    <name evidence="6" type="ORF">HYH02_005940</name>
</gene>
<dbReference type="EMBL" id="JAEHOD010000015">
    <property type="protein sequence ID" value="KAG2449193.1"/>
    <property type="molecule type" value="Genomic_DNA"/>
</dbReference>
<accession>A0A835WKZ0</accession>
<dbReference type="OrthoDB" id="1924787at2759"/>
<dbReference type="PROSITE" id="PS00022">
    <property type="entry name" value="EGF_1"/>
    <property type="match status" value="2"/>
</dbReference>
<sequence>MCYRQLLNVSCYGPDFGRDPFWCNQPAIWEWHAIKCYEYVGVPADQQVSDPPEAGSTKVVWRQGVRNESAYREAGFQFEPYLKNDGLRTQNMETLLPMNRCKDRCNERGRCIDTGGGNAQCVCAPFYTGPSCQDEDASHCPLRCSGRGRCDGGFCHCQPGWWGAACTRSKAYTAEEWTPHPSELRIYVYDLPQHVAYMRPLGDIWPIHHYIYLAEIELYQRLLGDSAVITENPWEANLFYIPTHTYYYIGNVGFPGKIFTAMFHYVRENYPWWNLTAGRNHVVSTSNDRGCCDLYRMGADVQHPIKIVHFAQAPRHGVPLSRNRERDVSAEKPEQLAARLNSHIEDPAMQGAIAELQHLDGRPRFRGFPLYELPALQQEREQCYRPEHDVAFPPYLSDNEGKWLDVMRKAFDYTPDGKAVFKRGGAARDTLFYFDGFTKPDLAYSAGVRQGLLALFGNNTRPDLSINKGGGSERMLRSRFCFTPMGFGWGIRLSQAMLAGCVPVMVHDHVWPTLWDVLPYEEFSIRVSRHNLYRMLDYLESVTPQQLAKLQDGVAEWHKAFVWQPEVGGLAYNYTLTSLHHRLLNMWTAFF</sequence>
<dbReference type="SMART" id="SM00181">
    <property type="entry name" value="EGF"/>
    <property type="match status" value="2"/>
</dbReference>
<keyword evidence="4" id="KW-0245">EGF-like domain</keyword>
<reference evidence="6" key="1">
    <citation type="journal article" date="2020" name="bioRxiv">
        <title>Comparative genomics of Chlamydomonas.</title>
        <authorList>
            <person name="Craig R.J."/>
            <person name="Hasan A.R."/>
            <person name="Ness R.W."/>
            <person name="Keightley P.D."/>
        </authorList>
    </citation>
    <scope>NUCLEOTIDE SEQUENCE</scope>
    <source>
        <strain evidence="6">CCAP 11/173</strain>
    </source>
</reference>
<evidence type="ECO:0000313" key="7">
    <source>
        <dbReference type="Proteomes" id="UP000613740"/>
    </source>
</evidence>
<keyword evidence="4" id="KW-1015">Disulfide bond</keyword>
<protein>
    <recommendedName>
        <fullName evidence="5">EGF-like domain-containing protein</fullName>
    </recommendedName>
</protein>
<dbReference type="GO" id="GO:0000139">
    <property type="term" value="C:Golgi membrane"/>
    <property type="evidence" value="ECO:0007669"/>
    <property type="project" value="UniProtKB-SubCell"/>
</dbReference>
<keyword evidence="3" id="KW-0333">Golgi apparatus</keyword>
<evidence type="ECO:0000259" key="5">
    <source>
        <dbReference type="PROSITE" id="PS50026"/>
    </source>
</evidence>
<dbReference type="Gene3D" id="2.10.25.10">
    <property type="entry name" value="Laminin"/>
    <property type="match status" value="1"/>
</dbReference>
<dbReference type="PANTHER" id="PTHR11062">
    <property type="entry name" value="EXOSTOSIN HEPARAN SULFATE GLYCOSYLTRANSFERASE -RELATED"/>
    <property type="match status" value="1"/>
</dbReference>
<dbReference type="Pfam" id="PF03016">
    <property type="entry name" value="Exostosin_GT47"/>
    <property type="match status" value="2"/>
</dbReference>
<dbReference type="PROSITE" id="PS01186">
    <property type="entry name" value="EGF_2"/>
    <property type="match status" value="1"/>
</dbReference>
<dbReference type="InterPro" id="IPR000742">
    <property type="entry name" value="EGF"/>
</dbReference>
<dbReference type="Pfam" id="PF23106">
    <property type="entry name" value="EGF_Teneurin"/>
    <property type="match status" value="1"/>
</dbReference>